<organism evidence="1 2">
    <name type="scientific">Candidatus Iainarchaeum sp</name>
    <dbReference type="NCBI Taxonomy" id="3101447"/>
    <lineage>
        <taxon>Archaea</taxon>
        <taxon>Candidatus Iainarchaeota</taxon>
        <taxon>Candidatus Iainarchaeia</taxon>
        <taxon>Candidatus Iainarchaeales</taxon>
        <taxon>Candidatus Iainarchaeaceae</taxon>
        <taxon>Candidatus Iainarchaeum</taxon>
    </lineage>
</organism>
<dbReference type="AlphaFoldDB" id="A0A7J4IX35"/>
<dbReference type="EMBL" id="DUGC01000034">
    <property type="protein sequence ID" value="HIH09394.1"/>
    <property type="molecule type" value="Genomic_DNA"/>
</dbReference>
<reference evidence="2" key="1">
    <citation type="journal article" date="2020" name="bioRxiv">
        <title>A rank-normalized archaeal taxonomy based on genome phylogeny resolves widespread incomplete and uneven classifications.</title>
        <authorList>
            <person name="Rinke C."/>
            <person name="Chuvochina M."/>
            <person name="Mussig A.J."/>
            <person name="Chaumeil P.-A."/>
            <person name="Waite D.W."/>
            <person name="Whitman W.B."/>
            <person name="Parks D.H."/>
            <person name="Hugenholtz P."/>
        </authorList>
    </citation>
    <scope>NUCLEOTIDE SEQUENCE [LARGE SCALE GENOMIC DNA]</scope>
</reference>
<accession>A0A7J4IX35</accession>
<name>A0A7J4IX35_9ARCH</name>
<evidence type="ECO:0000313" key="1">
    <source>
        <dbReference type="EMBL" id="HIH09394.1"/>
    </source>
</evidence>
<gene>
    <name evidence="1" type="ORF">HA254_01870</name>
</gene>
<comment type="caution">
    <text evidence="1">The sequence shown here is derived from an EMBL/GenBank/DDBJ whole genome shotgun (WGS) entry which is preliminary data.</text>
</comment>
<proteinExistence type="predicted"/>
<evidence type="ECO:0000313" key="2">
    <source>
        <dbReference type="Proteomes" id="UP000565078"/>
    </source>
</evidence>
<protein>
    <submittedName>
        <fullName evidence="1">Uncharacterized protein</fullName>
    </submittedName>
</protein>
<dbReference type="Proteomes" id="UP000565078">
    <property type="component" value="Unassembled WGS sequence"/>
</dbReference>
<sequence length="128" mass="14552">MQLSIGELEAKAREINEAIYGPDRSRKRKLMEAAKEQADLSAKFALQKALSVHGISDSSKKAFVELLKERRDAVNILFASSQSEKQKATEMLKPIFGYKGMEFIEGFQSAFRQLQSEIEFEKKRHVAI</sequence>